<protein>
    <submittedName>
        <fullName evidence="4">Glycosyltransferase involved in cell wall biosynthesis</fullName>
    </submittedName>
</protein>
<dbReference type="Pfam" id="PF13439">
    <property type="entry name" value="Glyco_transf_4"/>
    <property type="match status" value="1"/>
</dbReference>
<sequence>MNNHSRLAVAMPALTVYADLRWPARTGIGNVMTACMERAPDEINIVPLTINSGLGSPWSPFVIKRALDDEEDDGVFWSPGFVPPAFSKRPTVVTVHDLTHLHFYSRLHRAYYDVLFRRMYRRCTAVICVSDYTRNEFLAWSGMPHTKVHVVHNGVDPAYARNEEALESEDPYVLYPGNRRNYKNLERLFTAYARSSLPAKGIHLMLTGKPDAALKELAHALGISWRLRFAGDVPDAMMPKLYRGALFVAFVSLYEGFGLPILEAMMSRVPVLTSNVSAMPEVAGNAALTVDPRSVADITKAMNRLAEDRVLREELIECGRERAMRFSWDRSADALWTIVEQASLVRKQ</sequence>
<proteinExistence type="predicted"/>
<dbReference type="EMBL" id="JBIYDN010000006">
    <property type="protein sequence ID" value="MFK4442347.1"/>
    <property type="molecule type" value="Genomic_DNA"/>
</dbReference>
<dbReference type="RefSeq" id="WP_404606566.1">
    <property type="nucleotide sequence ID" value="NZ_JBIYDN010000006.1"/>
</dbReference>
<dbReference type="Gene3D" id="3.40.50.2000">
    <property type="entry name" value="Glycogen Phosphorylase B"/>
    <property type="match status" value="2"/>
</dbReference>
<reference evidence="4 5" key="2">
    <citation type="submission" date="2024-11" db="EMBL/GenBank/DDBJ databases">
        <title>Using genomics to understand microbial adaptation to soil warming.</title>
        <authorList>
            <person name="Deangelis K.M. PhD."/>
        </authorList>
    </citation>
    <scope>NUCLEOTIDE SEQUENCE [LARGE SCALE GENOMIC DNA]</scope>
    <source>
        <strain evidence="4 5">GAS97</strain>
    </source>
</reference>
<dbReference type="PANTHER" id="PTHR46401">
    <property type="entry name" value="GLYCOSYLTRANSFERASE WBBK-RELATED"/>
    <property type="match status" value="1"/>
</dbReference>
<organism evidence="4 5">
    <name type="scientific">Caballeronia udeis</name>
    <dbReference type="NCBI Taxonomy" id="1232866"/>
    <lineage>
        <taxon>Bacteria</taxon>
        <taxon>Pseudomonadati</taxon>
        <taxon>Pseudomonadota</taxon>
        <taxon>Betaproteobacteria</taxon>
        <taxon>Burkholderiales</taxon>
        <taxon>Burkholderiaceae</taxon>
        <taxon>Caballeronia</taxon>
    </lineage>
</organism>
<dbReference type="CDD" id="cd03809">
    <property type="entry name" value="GT4_MtfB-like"/>
    <property type="match status" value="1"/>
</dbReference>
<feature type="domain" description="Glycosyltransferase subfamily 4-like N-terminal" evidence="3">
    <location>
        <begin position="46"/>
        <end position="158"/>
    </location>
</feature>
<name>A0ABW8MK18_9BURK</name>
<reference evidence="4 5" key="1">
    <citation type="submission" date="2024-10" db="EMBL/GenBank/DDBJ databases">
        <authorList>
            <person name="Deangelis K."/>
            <person name="Huntemann M."/>
            <person name="Clum A."/>
            <person name="Wang J."/>
            <person name="Palaniappan K."/>
            <person name="Ritter S."/>
            <person name="Chen I.-M."/>
            <person name="Stamatis D."/>
            <person name="Reddy T."/>
            <person name="O'Malley R."/>
            <person name="Daum C."/>
            <person name="Ng V."/>
            <person name="Ivanova N."/>
            <person name="Kyrpides N."/>
            <person name="Woyke T."/>
        </authorList>
    </citation>
    <scope>NUCLEOTIDE SEQUENCE [LARGE SCALE GENOMIC DNA]</scope>
    <source>
        <strain evidence="4 5">GAS97</strain>
    </source>
</reference>
<dbReference type="InterPro" id="IPR028098">
    <property type="entry name" value="Glyco_trans_4-like_N"/>
</dbReference>
<comment type="caution">
    <text evidence="4">The sequence shown here is derived from an EMBL/GenBank/DDBJ whole genome shotgun (WGS) entry which is preliminary data.</text>
</comment>
<evidence type="ECO:0000313" key="5">
    <source>
        <dbReference type="Proteomes" id="UP001620514"/>
    </source>
</evidence>
<accession>A0ABW8MK18</accession>
<keyword evidence="1" id="KW-0808">Transferase</keyword>
<dbReference type="SUPFAM" id="SSF53756">
    <property type="entry name" value="UDP-Glycosyltransferase/glycogen phosphorylase"/>
    <property type="match status" value="1"/>
</dbReference>
<keyword evidence="5" id="KW-1185">Reference proteome</keyword>
<dbReference type="Proteomes" id="UP001620514">
    <property type="component" value="Unassembled WGS sequence"/>
</dbReference>
<dbReference type="Pfam" id="PF00534">
    <property type="entry name" value="Glycos_transf_1"/>
    <property type="match status" value="1"/>
</dbReference>
<dbReference type="PANTHER" id="PTHR46401:SF2">
    <property type="entry name" value="GLYCOSYLTRANSFERASE WBBK-RELATED"/>
    <property type="match status" value="1"/>
</dbReference>
<feature type="domain" description="Glycosyl transferase family 1" evidence="2">
    <location>
        <begin position="161"/>
        <end position="322"/>
    </location>
</feature>
<evidence type="ECO:0000259" key="3">
    <source>
        <dbReference type="Pfam" id="PF13439"/>
    </source>
</evidence>
<dbReference type="InterPro" id="IPR001296">
    <property type="entry name" value="Glyco_trans_1"/>
</dbReference>
<evidence type="ECO:0000259" key="2">
    <source>
        <dbReference type="Pfam" id="PF00534"/>
    </source>
</evidence>
<evidence type="ECO:0000313" key="4">
    <source>
        <dbReference type="EMBL" id="MFK4442347.1"/>
    </source>
</evidence>
<gene>
    <name evidence="4" type="ORF">ABH943_002363</name>
</gene>
<evidence type="ECO:0000256" key="1">
    <source>
        <dbReference type="ARBA" id="ARBA00022679"/>
    </source>
</evidence>